<dbReference type="Proteomes" id="UP000504607">
    <property type="component" value="Chromosome 6"/>
</dbReference>
<dbReference type="GeneID" id="105046890"/>
<dbReference type="PANTHER" id="PTHR34064">
    <property type="entry name" value="OS04G0672300 PROTEIN"/>
    <property type="match status" value="1"/>
</dbReference>
<keyword evidence="3" id="KW-1185">Reference proteome</keyword>
<dbReference type="OrthoDB" id="683938at2759"/>
<dbReference type="PANTHER" id="PTHR34064:SF6">
    <property type="entry name" value="OS07G0530700 PROTEIN"/>
    <property type="match status" value="1"/>
</dbReference>
<dbReference type="RefSeq" id="XP_010923935.1">
    <property type="nucleotide sequence ID" value="XM_010925633.1"/>
</dbReference>
<keyword evidence="2" id="KW-0472">Membrane</keyword>
<proteinExistence type="predicted"/>
<keyword evidence="2" id="KW-0812">Transmembrane</keyword>
<protein>
    <submittedName>
        <fullName evidence="4">Uncharacterized protein LOC105046890</fullName>
    </submittedName>
</protein>
<dbReference type="KEGG" id="egu:105046890"/>
<evidence type="ECO:0000256" key="2">
    <source>
        <dbReference type="SAM" id="Phobius"/>
    </source>
</evidence>
<evidence type="ECO:0000256" key="1">
    <source>
        <dbReference type="SAM" id="MobiDB-lite"/>
    </source>
</evidence>
<gene>
    <name evidence="4" type="primary">LOC105046890</name>
</gene>
<feature type="compositionally biased region" description="Basic and acidic residues" evidence="1">
    <location>
        <begin position="1"/>
        <end position="11"/>
    </location>
</feature>
<name>A0A6I9RD04_ELAGV</name>
<feature type="transmembrane region" description="Helical" evidence="2">
    <location>
        <begin position="147"/>
        <end position="167"/>
    </location>
</feature>
<dbReference type="FunCoup" id="A0A6I9RD04">
    <property type="interactions" value="167"/>
</dbReference>
<accession>A0A6I9RD04</accession>
<feature type="region of interest" description="Disordered" evidence="1">
    <location>
        <begin position="48"/>
        <end position="106"/>
    </location>
</feature>
<organism evidence="3 4">
    <name type="scientific">Elaeis guineensis var. tenera</name>
    <name type="common">Oil palm</name>
    <dbReference type="NCBI Taxonomy" id="51953"/>
    <lineage>
        <taxon>Eukaryota</taxon>
        <taxon>Viridiplantae</taxon>
        <taxon>Streptophyta</taxon>
        <taxon>Embryophyta</taxon>
        <taxon>Tracheophyta</taxon>
        <taxon>Spermatophyta</taxon>
        <taxon>Magnoliopsida</taxon>
        <taxon>Liliopsida</taxon>
        <taxon>Arecaceae</taxon>
        <taxon>Arecoideae</taxon>
        <taxon>Cocoseae</taxon>
        <taxon>Elaeidinae</taxon>
        <taxon>Elaeis</taxon>
    </lineage>
</organism>
<reference evidence="4" key="1">
    <citation type="submission" date="2025-08" db="UniProtKB">
        <authorList>
            <consortium name="RefSeq"/>
        </authorList>
    </citation>
    <scope>IDENTIFICATION</scope>
</reference>
<dbReference type="InParanoid" id="A0A6I9RD04"/>
<evidence type="ECO:0000313" key="3">
    <source>
        <dbReference type="Proteomes" id="UP000504607"/>
    </source>
</evidence>
<feature type="compositionally biased region" description="Basic and acidic residues" evidence="1">
    <location>
        <begin position="23"/>
        <end position="33"/>
    </location>
</feature>
<dbReference type="AlphaFoldDB" id="A0A6I9RD04"/>
<evidence type="ECO:0000313" key="4">
    <source>
        <dbReference type="RefSeq" id="XP_010923935.1"/>
    </source>
</evidence>
<sequence length="180" mass="19053">MAEFSKPDFGEVKLSAPAMSFAHQEEDGSKTEASDGFVAIDIGVLSALSAKNDKDSTSSPRDSMVKNLSRKGSQRSGGRLERKAAEVETANSSPGGPGGAEKTPAWVHVAGERESSGLIQATTPTASGGRCRRPSRKQAPWLDPRRVLVFFATLSSMGTLILLYFTISMGKMAGSDDNSQ</sequence>
<keyword evidence="2" id="KW-1133">Transmembrane helix</keyword>
<feature type="region of interest" description="Disordered" evidence="1">
    <location>
        <begin position="1"/>
        <end position="34"/>
    </location>
</feature>